<dbReference type="SUPFAM" id="SSF51735">
    <property type="entry name" value="NAD(P)-binding Rossmann-fold domains"/>
    <property type="match status" value="1"/>
</dbReference>
<comment type="pathway">
    <text evidence="2">Carbohydrate biosynthesis; dTDP-L-rhamnose biosynthesis.</text>
</comment>
<evidence type="ECO:0000256" key="2">
    <source>
        <dbReference type="RuleBase" id="RU364082"/>
    </source>
</evidence>
<keyword evidence="5" id="KW-1185">Reference proteome</keyword>
<dbReference type="InterPro" id="IPR005913">
    <property type="entry name" value="dTDP_dehydrorham_reduct"/>
</dbReference>
<evidence type="ECO:0000256" key="1">
    <source>
        <dbReference type="ARBA" id="ARBA00010944"/>
    </source>
</evidence>
<sequence>MGGEHWLVTGAAGMLAREVLAVLAEDPTARVTGATRAVLDITDSRAVRSRVAEHDIVVNTAAWTAVDLAETHEAEALAVNGAAVGDLAAACAAAAVPLIHVSTDHVFAGRNAFPYPEYAATGPLNAYGRSKLAGERAVARVLPDTGYVVRTCWLYGRHGTNFVRKILHRLAAEETFHVVDDQYGQPTSARALAVRLVELGRRALCRRAAAGIYHGSAAGQTTWFGFARALLARLGIDPARVRPCATADFPTPAVRPPYAVLGQDRWALTGLAPLAHWQDMLRDTLPPGPDEGPETAFTRLVRSARR</sequence>
<name>A0A6L6X9R3_9ACTN</name>
<dbReference type="GO" id="GO:0005829">
    <property type="term" value="C:cytosol"/>
    <property type="evidence" value="ECO:0007669"/>
    <property type="project" value="TreeGrafter"/>
</dbReference>
<keyword evidence="2" id="KW-0521">NADP</keyword>
<dbReference type="PANTHER" id="PTHR10491:SF4">
    <property type="entry name" value="METHIONINE ADENOSYLTRANSFERASE 2 SUBUNIT BETA"/>
    <property type="match status" value="1"/>
</dbReference>
<comment type="function">
    <text evidence="2">Catalyzes the reduction of dTDP-6-deoxy-L-lyxo-4-hexulose to yield dTDP-L-rhamnose.</text>
</comment>
<dbReference type="Pfam" id="PF04321">
    <property type="entry name" value="RmlD_sub_bind"/>
    <property type="match status" value="1"/>
</dbReference>
<keyword evidence="2 4" id="KW-0560">Oxidoreductase</keyword>
<evidence type="ECO:0000313" key="4">
    <source>
        <dbReference type="EMBL" id="MVO90447.1"/>
    </source>
</evidence>
<accession>A0A6L6X9R3</accession>
<dbReference type="RefSeq" id="WP_157169457.1">
    <property type="nucleotide sequence ID" value="NZ_WPNZ01000033.1"/>
</dbReference>
<evidence type="ECO:0000313" key="5">
    <source>
        <dbReference type="Proteomes" id="UP000483802"/>
    </source>
</evidence>
<organism evidence="4 5">
    <name type="scientific">Streptomyces typhae</name>
    <dbReference type="NCBI Taxonomy" id="2681492"/>
    <lineage>
        <taxon>Bacteria</taxon>
        <taxon>Bacillati</taxon>
        <taxon>Actinomycetota</taxon>
        <taxon>Actinomycetes</taxon>
        <taxon>Kitasatosporales</taxon>
        <taxon>Streptomycetaceae</taxon>
        <taxon>Streptomyces</taxon>
    </lineage>
</organism>
<gene>
    <name evidence="4" type="primary">rfbD</name>
    <name evidence="4" type="ORF">GPA10_38295</name>
</gene>
<dbReference type="UniPathway" id="UPA00124"/>
<comment type="caution">
    <text evidence="4">The sequence shown here is derived from an EMBL/GenBank/DDBJ whole genome shotgun (WGS) entry which is preliminary data.</text>
</comment>
<dbReference type="NCBIfam" id="TIGR01214">
    <property type="entry name" value="rmlD"/>
    <property type="match status" value="1"/>
</dbReference>
<dbReference type="EC" id="1.1.1.133" evidence="2"/>
<protein>
    <recommendedName>
        <fullName evidence="2">dTDP-4-dehydrorhamnose reductase</fullName>
        <ecNumber evidence="2">1.1.1.133</ecNumber>
    </recommendedName>
</protein>
<dbReference type="Proteomes" id="UP000483802">
    <property type="component" value="Unassembled WGS sequence"/>
</dbReference>
<comment type="similarity">
    <text evidence="1 2">Belongs to the dTDP-4-dehydrorhamnose reductase family.</text>
</comment>
<dbReference type="AlphaFoldDB" id="A0A6L6X9R3"/>
<proteinExistence type="inferred from homology"/>
<dbReference type="GO" id="GO:0019305">
    <property type="term" value="P:dTDP-rhamnose biosynthetic process"/>
    <property type="evidence" value="ECO:0007669"/>
    <property type="project" value="UniProtKB-UniPathway"/>
</dbReference>
<dbReference type="Gene3D" id="3.90.25.10">
    <property type="entry name" value="UDP-galactose 4-epimerase, domain 1"/>
    <property type="match status" value="1"/>
</dbReference>
<dbReference type="CDD" id="cd05254">
    <property type="entry name" value="dTDP_HR_like_SDR_e"/>
    <property type="match status" value="1"/>
</dbReference>
<evidence type="ECO:0000259" key="3">
    <source>
        <dbReference type="Pfam" id="PF04321"/>
    </source>
</evidence>
<dbReference type="EMBL" id="WPNZ01000033">
    <property type="protein sequence ID" value="MVO90447.1"/>
    <property type="molecule type" value="Genomic_DNA"/>
</dbReference>
<dbReference type="InterPro" id="IPR029903">
    <property type="entry name" value="RmlD-like-bd"/>
</dbReference>
<dbReference type="InterPro" id="IPR036291">
    <property type="entry name" value="NAD(P)-bd_dom_sf"/>
</dbReference>
<dbReference type="PANTHER" id="PTHR10491">
    <property type="entry name" value="DTDP-4-DEHYDRORHAMNOSE REDUCTASE"/>
    <property type="match status" value="1"/>
</dbReference>
<feature type="domain" description="RmlD-like substrate binding" evidence="3">
    <location>
        <begin position="7"/>
        <end position="285"/>
    </location>
</feature>
<dbReference type="GO" id="GO:0008831">
    <property type="term" value="F:dTDP-4-dehydrorhamnose reductase activity"/>
    <property type="evidence" value="ECO:0007669"/>
    <property type="project" value="UniProtKB-EC"/>
</dbReference>
<dbReference type="Gene3D" id="3.40.50.720">
    <property type="entry name" value="NAD(P)-binding Rossmann-like Domain"/>
    <property type="match status" value="1"/>
</dbReference>
<reference evidence="4 5" key="1">
    <citation type="submission" date="2019-11" db="EMBL/GenBank/DDBJ databases">
        <title>Streptomyces typhae sp. nov., a novel endophytic actinomycete isolated from the root of cattail pollen (Typha angustifolia L.).</title>
        <authorList>
            <person name="Peng C."/>
        </authorList>
    </citation>
    <scope>NUCLEOTIDE SEQUENCE [LARGE SCALE GENOMIC DNA]</scope>
    <source>
        <strain evidence="5">p1417</strain>
    </source>
</reference>